<evidence type="ECO:0000313" key="2">
    <source>
        <dbReference type="Proteomes" id="UP000249057"/>
    </source>
</evidence>
<protein>
    <submittedName>
        <fullName evidence="1">Uncharacterized protein</fullName>
    </submittedName>
</protein>
<organism evidence="1 2">
    <name type="scientific">Aspergillus brunneoviolaceus CBS 621.78</name>
    <dbReference type="NCBI Taxonomy" id="1450534"/>
    <lineage>
        <taxon>Eukaryota</taxon>
        <taxon>Fungi</taxon>
        <taxon>Dikarya</taxon>
        <taxon>Ascomycota</taxon>
        <taxon>Pezizomycotina</taxon>
        <taxon>Eurotiomycetes</taxon>
        <taxon>Eurotiomycetidae</taxon>
        <taxon>Eurotiales</taxon>
        <taxon>Aspergillaceae</taxon>
        <taxon>Aspergillus</taxon>
        <taxon>Aspergillus subgen. Circumdati</taxon>
    </lineage>
</organism>
<gene>
    <name evidence="1" type="ORF">BO95DRAFT_514686</name>
</gene>
<evidence type="ECO:0000313" key="1">
    <source>
        <dbReference type="EMBL" id="RAH45448.1"/>
    </source>
</evidence>
<sequence>MVETEFGITVYLPTDVDARVQAVSLGGTMCGIRGVARFNFKVWKNYYLAWESQEELATIFNRNCSFNDGCCVEAPIKVSRTPTGDARIVIMASDTPLSLTEIHAGEGNHVGRIDCKSSRLPTNLTPIPLVVECQTTVRFENDHLPPERVLSVAVYHGEGLGKRLVGHTRVLMKGTL</sequence>
<keyword evidence="2" id="KW-1185">Reference proteome</keyword>
<dbReference type="EMBL" id="KZ825345">
    <property type="protein sequence ID" value="RAH45448.1"/>
    <property type="molecule type" value="Genomic_DNA"/>
</dbReference>
<dbReference type="Proteomes" id="UP000249057">
    <property type="component" value="Unassembled WGS sequence"/>
</dbReference>
<proteinExistence type="predicted"/>
<name>A0ACD1G894_9EURO</name>
<reference evidence="1" key="1">
    <citation type="submission" date="2018-02" db="EMBL/GenBank/DDBJ databases">
        <title>The genomes of Aspergillus section Nigri reveals drivers in fungal speciation.</title>
        <authorList>
            <consortium name="DOE Joint Genome Institute"/>
            <person name="Vesth T.C."/>
            <person name="Nybo J."/>
            <person name="Theobald S."/>
            <person name="Brandl J."/>
            <person name="Frisvad J.C."/>
            <person name="Nielsen K.F."/>
            <person name="Lyhne E.K."/>
            <person name="Kogle M.E."/>
            <person name="Kuo A."/>
            <person name="Riley R."/>
            <person name="Clum A."/>
            <person name="Nolan M."/>
            <person name="Lipzen A."/>
            <person name="Salamov A."/>
            <person name="Henrissat B."/>
            <person name="Wiebenga A."/>
            <person name="De vries R.P."/>
            <person name="Grigoriev I.V."/>
            <person name="Mortensen U.H."/>
            <person name="Andersen M.R."/>
            <person name="Baker S.E."/>
        </authorList>
    </citation>
    <scope>NUCLEOTIDE SEQUENCE</scope>
    <source>
        <strain evidence="1">CBS 621.78</strain>
    </source>
</reference>
<accession>A0ACD1G894</accession>